<reference evidence="1 2" key="1">
    <citation type="submission" date="2020-10" db="EMBL/GenBank/DDBJ databases">
        <title>Connecting structure to function with the recovery of over 1000 high-quality activated sludge metagenome-assembled genomes encoding full-length rRNA genes using long-read sequencing.</title>
        <authorList>
            <person name="Singleton C.M."/>
            <person name="Petriglieri F."/>
            <person name="Kristensen J.M."/>
            <person name="Kirkegaard R.H."/>
            <person name="Michaelsen T.Y."/>
            <person name="Andersen M.H."/>
            <person name="Karst S.M."/>
            <person name="Dueholm M.S."/>
            <person name="Nielsen P.H."/>
            <person name="Albertsen M."/>
        </authorList>
    </citation>
    <scope>NUCLEOTIDE SEQUENCE [LARGE SCALE GENOMIC DNA]</scope>
    <source>
        <strain evidence="1">Lyne_18-Q3-R50-59_MAXAC.006</strain>
    </source>
</reference>
<comment type="caution">
    <text evidence="1">The sequence shown here is derived from an EMBL/GenBank/DDBJ whole genome shotgun (WGS) entry which is preliminary data.</text>
</comment>
<protein>
    <submittedName>
        <fullName evidence="1">Uncharacterized protein</fullName>
    </submittedName>
</protein>
<gene>
    <name evidence="1" type="ORF">IPN02_10065</name>
</gene>
<dbReference type="EMBL" id="JADJZA010000006">
    <property type="protein sequence ID" value="MBK9297159.1"/>
    <property type="molecule type" value="Genomic_DNA"/>
</dbReference>
<proteinExistence type="predicted"/>
<sequence>MAKVEMGQAKVDDAVQGSIDGSVSLYSVPTESDRTYVVEFAASKDATIEVIDGDEELGSYELDGSSNDYLASSSGKDDAAAEFFMAHQTKSLIAVRGQPGTSFSFRVSELPQGFEGGGLTRTVMVSGGSIVEADFDLGGQFSQVSAEVSWSANADVDQSLYIDGFTESSNNISDSYCPCSYTLSGSGSNYGSVILENYDSLTVAVEIRLMIG</sequence>
<dbReference type="Proteomes" id="UP000727993">
    <property type="component" value="Unassembled WGS sequence"/>
</dbReference>
<organism evidence="1 2">
    <name type="scientific">Candidatus Neomicrothrix subdominans</name>
    <dbReference type="NCBI Taxonomy" id="2954438"/>
    <lineage>
        <taxon>Bacteria</taxon>
        <taxon>Bacillati</taxon>
        <taxon>Actinomycetota</taxon>
        <taxon>Acidimicrobiia</taxon>
        <taxon>Acidimicrobiales</taxon>
        <taxon>Microthrixaceae</taxon>
        <taxon>Candidatus Neomicrothrix</taxon>
    </lineage>
</organism>
<evidence type="ECO:0000313" key="2">
    <source>
        <dbReference type="Proteomes" id="UP000727993"/>
    </source>
</evidence>
<accession>A0A936NCJ0</accession>
<evidence type="ECO:0000313" key="1">
    <source>
        <dbReference type="EMBL" id="MBK9297159.1"/>
    </source>
</evidence>
<name>A0A936NCJ0_9ACTN</name>
<dbReference type="AlphaFoldDB" id="A0A936NCJ0"/>